<feature type="repeat" description="Xin" evidence="5">
    <location>
        <begin position="591"/>
        <end position="606"/>
    </location>
</feature>
<gene>
    <name evidence="8" type="primary">XIRP2</name>
</gene>
<feature type="repeat" description="Xin" evidence="5">
    <location>
        <begin position="774"/>
        <end position="789"/>
    </location>
</feature>
<feature type="region of interest" description="Disordered" evidence="6">
    <location>
        <begin position="2660"/>
        <end position="2696"/>
    </location>
</feature>
<dbReference type="PROSITE" id="PS51389">
    <property type="entry name" value="XIN"/>
    <property type="match status" value="20"/>
</dbReference>
<name>A0A6P9CE55_PANGU</name>
<dbReference type="RefSeq" id="XP_034282653.1">
    <property type="nucleotide sequence ID" value="XM_034426762.2"/>
</dbReference>
<sequence length="3420" mass="388362">MANTCRKHSSAEMCREEPPGVRCRIERFNIPLEDLRNRFESPAGKGRQEVDIERSLPSPAFKNQPGSHSIIPVRNPEAKGGKTFFDKMSSENVQNNKAEGATGGKKSAGGLSGGIKESDHGPLEIQEAISLKERMALYQAAASKVEISNSSANALEESEACRIPGGLASVKNQFEKGEAQYQYRQKSVQKTTSQSQTMMSSSRTETSINEATSKGVQLEAFQSEKVSHHGQASMEAKKTSTITQNIDRTGVDVSVKEEIPKISTQCLKQHFEKTTQGKTFHSGRENGTAPKQIKIENGYQELVWPSANCHSSAEATSMSRGQGTFMARKTEHTSAASTPTTYNKFPKNGSTEEFPPPPSTDLLQFPSEMTKFSQSLEPPLSPSKQVLPKDLYSRQRNLYELNRLYKHIHPELRKNLEKDYFKDISDIVCGSNTEMDSSVGGDVLQAKQVFENSESSPEKSMSPEREYLEWDEILKGEVQSMKWIFENQPLDSIKDESPDQDNAKSIAGQEIIAGGDVKYTTWMFETQPIDALSANFSDDAGAADRIPDLARGDVRTTTWMFETQSLDSMNKIHHEQEEESNENSVEEITGGDVKTVKYMFETQNLDSLGQLYSVDEAKLLQLRSELKEIKGDVKRSIRHFETLPMYVIRNNLGQMLEIKTVHREDLEKGDVKTVHWMFETQPLDVINKDSMEIKVVRGISMEENVKGEVSRAKWLFETQPLDTIKESEEPAAEKEIILGTDVCKKCWLFETQPLDTLKENEDPNVLPTVEIIGGDVNTTKHLFETLPMDLLKDSPDVEKLQKMAATEEEKGDVKHQKWIFETKPLEQIREERKEFIRTVKLEEIDKGDVSSCKHAFEMCWFSKHNDSHKIHVEGVTRGAVKLNKDIFETIPLYAIQDNLGKYHKVKTIRQEEVIRGDVRNCRWLFETRPIDQFDESIEKIEIIKGITSKEVQSGDVKTAKWLFETQPLDSIKYFSNVEDEESKQQTEATEVVKGDVGMCKWLFETQPMESLYEKETTVTTTDEIQRGDVKTCTLLFETQSLDAIGVESETAKLHTVEQEDIQGSDVRTACFLFETEKLENIQGEEDDKELTRIVEIDIQPGDVSTMKYKFETQPLDSLSINSEEVLNKIKTIQSEDIQKGDVLRCCWLFENRSLGEISEDKEERTSLAQTVTDVQDGHVKNGCFIFETFSLDQIKDEDAVEENTKKTISHEEITKGDVKSYKMLFETQPLYAIQDKEGYYHEVTTVKKEEVTHGDVRGTRWLFETKPLGSINESENVYVIKSVTQEDIQKGNVSSVRYRFETESLDTISDEEKFVVPTVNSVQGGDVKANKKLFESEETQRDKYVRTVNVSEIQQGNVKTCTWLFETRTIDEIRGEDSEYKDIQTVTREEVQEGDVQHAVWLFENQPLDSIKENDETDTEIDKEEIPQADVKTTTWLFETTPFHEFNESRIEKEEIVGKSVKETLKELYSQKVVETHGIILEADEIGDVRMAKYRLMNQETPEIQKEEIIKGDLANIMINLLSKPSTMERESKVNEDEKGNVDLTKKQLMNTSTSVLVEKEEVVRGDIQRAIKKLFNQDRSVKRGILIQESERGDVNMTIYSLFHKKENNKVEQDEVIGGDVKRTIHSLLSSVMNHEISERPKIDDSERGNVQFFTTCIEAGALDYLKLLQSETNEAYARKNQDEEEEIVGGDVEGTKLLLKKKKSQIQRTVNEADIIPGDVCNALKIFTTEPQVTSCHVDKEEIIKGDLKTTLNSLSRSINQTTVTEKEEIAKADIHAILKSLQESVYQPRETEKPEVVPGDIKQTIESLEKAIQTKNEVLREEVVQHDLESTLKPLKTVQQSFKETDKEVFRGNTQTAIESLLDTSEETKLRQYQRFTEAQVKQSKEMLLKPSQQLAQNKVSPIEHLKNNNTFLQKEMMTQKKSFLTEDAKAIHLDPRWNTKSHEIEKKNMKALPKSQYKVTEKADESSVDKVTAKRHRDQYVTDQTSFCNNVEKNESSKESEASRILMKGHSTNEMQSAKQMTGKKQSIFHEYKDEKYVDVRSQGETKAKSAQPTYDHQSSNYRGTEQLINQSTGLISKAAGHLETKEVQQDRKRSQHSKEVCRGKKNNVVASQAQVSMASEQNVKSNQKVRVTQEMHRQFKEAERKQKCSEKSILKYSEKCNIEGADEDLRVQVKNPVNPFKYPKGLDRSEIDSPSPPPPPPPPPPPLPLASSEVDFPLPPPPPHLLMPCDRQKFPSPPSLPNEEVKSEQESFPPPPPTAEEKCDTELTSHLPPPPLPQAKESFFKSPYNTKHLQAELMKELETSRCKTSRKMQPRIIQMHKEIDKTNTVEERAESSMLRNTVSHERKEKKVCTKNEDVKRAASVMDTISLEVSPSNKTFPHFRSPSLPAEATQAPPKPYVRKFKTPLMIAEEKYKLQKEEMEQKQTKDVCQLQVRMNSESWGRLAQAESEGGLPMPKSYKQDEITPQGSLPSEVPATPAEPECQRKPQVTNSEADDLQPLPKQFMAEQSQNVSKRSAEEHIRKKAVHESQHLTKQSVSSEKVQTHKEHAMSQKEQHQNEEQLHASNNKTAYPSFKVRTIQVSACDHTLPKGHRDSLIYKKQDGSSVHGIVKQQVQEKQKENISKKSAAGNCMKVDGKIHMENTLFKYAEGRQDIGDKESSETKHRLVQRKETEKDKMKQEKKSLAMEGKESQAIAHLKEEKGIIQRKEQVASSKSEKMVKQKIIDIHKEFQTVHSKPESTFVLETNVQNKNLSQEKNNLQGQGEYTWEITSEQKKSPHKTAEPKKDPVQEKMLPSSSPRGSLQKSEKNSVDILELLRKREEIQQLLSRMKEFEMEPSKNGMKTFQVFLSVIPEWLVEQEKKQDLSYIAREDSVEKMREELLVIKDQASQILHSCEEAIQAAMISTNSLKCKKNVHSTRGSSQKIAKVTVGSSRKDSQMAKEMSKDIMAHQEVKQKLSANRFSEITTSSPSLRMRAPSPTYITIESRCVESPFRDLLSPVQRESTPVPPSPPPKSTTPTSKIHQSSIRSEQLAKLKDTTVKLAQGAIPNRSFTPIPIVEKRSEIIKSPATLRRQIKIDTRQPDICKAPFPKDTHVTAEAVAKVKETHEESQVNQMHVSQKGGSIPVEPHGQSVGSISISHSFEVPKSGPKGFRHRYEASDQVIHIRKKPELPEAFGSDYEYKTDAMLQAFNDQTLSEGKFKNKYVENGIMSDKSKEVRCRSRKDRLSQTSQEQDNRKDSFQKCPGKHQRESKETNSKKQNQRVIKEHSCEPRVCFEAKSPIGHSYGMESFENTVIESRTAASTAQSTDGTQSGFGFKRAPPTYEDVISGHILDIAAPGSPENLLRNFQKTWQESERVFQSLGYTMSEATEAEVRSSFHEEAEFISESATSGKGNMPTLSKESLSNGVPSCRQTDFP</sequence>
<dbReference type="InParanoid" id="A0A6P9CE55"/>
<evidence type="ECO:0000256" key="6">
    <source>
        <dbReference type="SAM" id="MobiDB-lite"/>
    </source>
</evidence>
<feature type="region of interest" description="Disordered" evidence="6">
    <location>
        <begin position="3218"/>
        <end position="3268"/>
    </location>
</feature>
<keyword evidence="3" id="KW-0965">Cell junction</keyword>
<feature type="region of interest" description="Disordered" evidence="6">
    <location>
        <begin position="2328"/>
        <end position="2357"/>
    </location>
</feature>
<feature type="repeat" description="Xin" evidence="5">
    <location>
        <begin position="515"/>
        <end position="530"/>
    </location>
</feature>
<feature type="region of interest" description="Disordered" evidence="6">
    <location>
        <begin position="184"/>
        <end position="210"/>
    </location>
</feature>
<dbReference type="Pfam" id="PF08043">
    <property type="entry name" value="Xin"/>
    <property type="match status" value="18"/>
</dbReference>
<dbReference type="GO" id="GO:0051015">
    <property type="term" value="F:actin filament binding"/>
    <property type="evidence" value="ECO:0007669"/>
    <property type="project" value="TreeGrafter"/>
</dbReference>
<dbReference type="OMA" id="MPLYAIQ"/>
<comment type="similarity">
    <text evidence="5">Belongs to the Xin family.</text>
</comment>
<feature type="repeat" description="Xin" evidence="5">
    <location>
        <begin position="1291"/>
        <end position="1306"/>
    </location>
</feature>
<reference evidence="8" key="1">
    <citation type="submission" date="2025-08" db="UniProtKB">
        <authorList>
            <consortium name="RefSeq"/>
        </authorList>
    </citation>
    <scope>IDENTIFICATION</scope>
    <source>
        <tissue evidence="8">Blood</tissue>
    </source>
</reference>
<feature type="repeat" description="Xin" evidence="5">
    <location>
        <begin position="1101"/>
        <end position="1116"/>
    </location>
</feature>
<feature type="region of interest" description="Disordered" evidence="6">
    <location>
        <begin position="56"/>
        <end position="119"/>
    </location>
</feature>
<feature type="compositionally biased region" description="Pro residues" evidence="6">
    <location>
        <begin position="3010"/>
        <end position="3019"/>
    </location>
</feature>
<dbReference type="GO" id="GO:0001725">
    <property type="term" value="C:stress fiber"/>
    <property type="evidence" value="ECO:0007669"/>
    <property type="project" value="TreeGrafter"/>
</dbReference>
<dbReference type="OrthoDB" id="6129702at2759"/>
<evidence type="ECO:0000256" key="4">
    <source>
        <dbReference type="ARBA" id="ARBA00023203"/>
    </source>
</evidence>
<feature type="compositionally biased region" description="Polar residues" evidence="6">
    <location>
        <begin position="3390"/>
        <end position="3420"/>
    </location>
</feature>
<feature type="repeat" description="Xin" evidence="5">
    <location>
        <begin position="1394"/>
        <end position="1409"/>
    </location>
</feature>
<dbReference type="GO" id="GO:0007015">
    <property type="term" value="P:actin filament organization"/>
    <property type="evidence" value="ECO:0007669"/>
    <property type="project" value="TreeGrafter"/>
</dbReference>
<dbReference type="GeneID" id="117671093"/>
<feature type="repeat" description="Xin" evidence="5">
    <location>
        <begin position="1027"/>
        <end position="1042"/>
    </location>
</feature>
<feature type="repeat" description="Xin" evidence="5">
    <location>
        <begin position="707"/>
        <end position="722"/>
    </location>
</feature>
<feature type="repeat" description="Xin" evidence="5">
    <location>
        <begin position="916"/>
        <end position="931"/>
    </location>
</feature>
<dbReference type="InterPro" id="IPR030072">
    <property type="entry name" value="XIRP1/XIRP2"/>
</dbReference>
<keyword evidence="7" id="KW-1185">Reference proteome</keyword>
<feature type="region of interest" description="Disordered" evidence="6">
    <location>
        <begin position="3384"/>
        <end position="3420"/>
    </location>
</feature>
<feature type="repeat" description="Xin" evidence="5">
    <location>
        <begin position="552"/>
        <end position="567"/>
    </location>
</feature>
<feature type="repeat" description="Xin" evidence="5">
    <location>
        <begin position="811"/>
        <end position="826"/>
    </location>
</feature>
<comment type="domain">
    <text evidence="5">Xin repeats bind F-actin.</text>
</comment>
<feature type="compositionally biased region" description="Basic and acidic residues" evidence="6">
    <location>
        <begin position="2776"/>
        <end position="2794"/>
    </location>
</feature>
<feature type="repeat" description="Xin" evidence="5">
    <location>
        <begin position="1429"/>
        <end position="1444"/>
    </location>
</feature>
<dbReference type="InterPro" id="IPR012510">
    <property type="entry name" value="Actin-binding_Xin_repeat"/>
</dbReference>
<feature type="repeat" description="Xin" evidence="5">
    <location>
        <begin position="476"/>
        <end position="491"/>
    </location>
</feature>
<accession>A0A6P9CE55</accession>
<feature type="compositionally biased region" description="Basic and acidic residues" evidence="6">
    <location>
        <begin position="2088"/>
        <end position="2107"/>
    </location>
</feature>
<proteinExistence type="inferred from homology"/>
<evidence type="ECO:0000256" key="1">
    <source>
        <dbReference type="ARBA" id="ARBA00004282"/>
    </source>
</evidence>
<dbReference type="PANTHER" id="PTHR22591">
    <property type="entry name" value="XIN"/>
    <property type="match status" value="1"/>
</dbReference>
<dbReference type="KEGG" id="pgut:117671093"/>
<feature type="region of interest" description="Disordered" evidence="6">
    <location>
        <begin position="2445"/>
        <end position="2578"/>
    </location>
</feature>
<feature type="compositionally biased region" description="Basic and acidic residues" evidence="6">
    <location>
        <begin position="2547"/>
        <end position="2567"/>
    </location>
</feature>
<feature type="compositionally biased region" description="Polar residues" evidence="6">
    <location>
        <begin position="2799"/>
        <end position="2808"/>
    </location>
</feature>
<feature type="compositionally biased region" description="Basic and acidic residues" evidence="6">
    <location>
        <begin position="3251"/>
        <end position="3260"/>
    </location>
</feature>
<feature type="compositionally biased region" description="Polar residues" evidence="6">
    <location>
        <begin position="333"/>
        <end position="351"/>
    </location>
</feature>
<feature type="region of interest" description="Disordered" evidence="6">
    <location>
        <begin position="2088"/>
        <end position="2111"/>
    </location>
</feature>
<feature type="repeat" description="Xin" evidence="5">
    <location>
        <begin position="994"/>
        <end position="1009"/>
    </location>
</feature>
<feature type="compositionally biased region" description="Basic and acidic residues" evidence="6">
    <location>
        <begin position="2520"/>
        <end position="2536"/>
    </location>
</feature>
<feature type="compositionally biased region" description="Polar residues" evidence="6">
    <location>
        <begin position="2537"/>
        <end position="2546"/>
    </location>
</feature>
<feature type="compositionally biased region" description="Basic and acidic residues" evidence="6">
    <location>
        <begin position="76"/>
        <end position="89"/>
    </location>
</feature>
<evidence type="ECO:0000256" key="3">
    <source>
        <dbReference type="ARBA" id="ARBA00022949"/>
    </source>
</evidence>
<evidence type="ECO:0000256" key="5">
    <source>
        <dbReference type="PROSITE-ProRule" id="PRU00721"/>
    </source>
</evidence>
<feature type="compositionally biased region" description="Pro residues" evidence="6">
    <location>
        <begin position="2199"/>
        <end position="2213"/>
    </location>
</feature>
<evidence type="ECO:0000313" key="8">
    <source>
        <dbReference type="RefSeq" id="XP_034282653.1"/>
    </source>
</evidence>
<feature type="region of interest" description="Disordered" evidence="6">
    <location>
        <begin position="330"/>
        <end position="357"/>
    </location>
</feature>
<feature type="compositionally biased region" description="Gly residues" evidence="6">
    <location>
        <begin position="101"/>
        <end position="113"/>
    </location>
</feature>
<dbReference type="GO" id="GO:0005925">
    <property type="term" value="C:focal adhesion"/>
    <property type="evidence" value="ECO:0007669"/>
    <property type="project" value="TreeGrafter"/>
</dbReference>
<feature type="repeat" description="Xin" evidence="5">
    <location>
        <begin position="740"/>
        <end position="755"/>
    </location>
</feature>
<evidence type="ECO:0000256" key="2">
    <source>
        <dbReference type="ARBA" id="ARBA00022737"/>
    </source>
</evidence>
<dbReference type="Proteomes" id="UP001652622">
    <property type="component" value="Unplaced"/>
</dbReference>
<feature type="compositionally biased region" description="Basic and acidic residues" evidence="6">
    <location>
        <begin position="2347"/>
        <end position="2357"/>
    </location>
</feature>
<dbReference type="CTD" id="129446"/>
<feature type="region of interest" description="Disordered" evidence="6">
    <location>
        <begin position="3003"/>
        <end position="3031"/>
    </location>
</feature>
<feature type="repeat" description="Xin" evidence="5">
    <location>
        <begin position="1216"/>
        <end position="1231"/>
    </location>
</feature>
<feature type="region of interest" description="Disordered" evidence="6">
    <location>
        <begin position="2379"/>
        <end position="2404"/>
    </location>
</feature>
<organism evidence="7 8">
    <name type="scientific">Pantherophis guttatus</name>
    <name type="common">Corn snake</name>
    <name type="synonym">Elaphe guttata</name>
    <dbReference type="NCBI Taxonomy" id="94885"/>
    <lineage>
        <taxon>Eukaryota</taxon>
        <taxon>Metazoa</taxon>
        <taxon>Chordata</taxon>
        <taxon>Craniata</taxon>
        <taxon>Vertebrata</taxon>
        <taxon>Euteleostomi</taxon>
        <taxon>Lepidosauria</taxon>
        <taxon>Squamata</taxon>
        <taxon>Bifurcata</taxon>
        <taxon>Unidentata</taxon>
        <taxon>Episquamata</taxon>
        <taxon>Toxicofera</taxon>
        <taxon>Serpentes</taxon>
        <taxon>Colubroidea</taxon>
        <taxon>Colubridae</taxon>
        <taxon>Colubrinae</taxon>
        <taxon>Pantherophis</taxon>
    </lineage>
</organism>
<feature type="region of interest" description="Disordered" evidence="6">
    <location>
        <begin position="2775"/>
        <end position="2811"/>
    </location>
</feature>
<evidence type="ECO:0000313" key="7">
    <source>
        <dbReference type="Proteomes" id="UP001652622"/>
    </source>
</evidence>
<feature type="repeat" description="Xin" evidence="5">
    <location>
        <begin position="669"/>
        <end position="684"/>
    </location>
</feature>
<feature type="compositionally biased region" description="Low complexity" evidence="6">
    <location>
        <begin position="184"/>
        <end position="207"/>
    </location>
</feature>
<dbReference type="PANTHER" id="PTHR22591:SF1">
    <property type="entry name" value="XIN ACTIN-BINDING REPEAT-CONTAINING PROTEIN 2"/>
    <property type="match status" value="1"/>
</dbReference>
<feature type="repeat" description="Xin" evidence="5">
    <location>
        <begin position="954"/>
        <end position="969"/>
    </location>
</feature>
<feature type="region of interest" description="Disordered" evidence="6">
    <location>
        <begin position="2177"/>
        <end position="2292"/>
    </location>
</feature>
<comment type="subcellular location">
    <subcellularLocation>
        <location evidence="1">Cell junction</location>
    </subcellularLocation>
</comment>
<keyword evidence="4 5" id="KW-0009">Actin-binding</keyword>
<feature type="repeat" description="Xin" evidence="5">
    <location>
        <begin position="1356"/>
        <end position="1371"/>
    </location>
</feature>
<feature type="compositionally biased region" description="Basic and acidic residues" evidence="6">
    <location>
        <begin position="2328"/>
        <end position="2339"/>
    </location>
</feature>
<feature type="repeat" description="Xin" evidence="5">
    <location>
        <begin position="1254"/>
        <end position="1269"/>
    </location>
</feature>
<keyword evidence="2" id="KW-0677">Repeat</keyword>
<protein>
    <submittedName>
        <fullName evidence="8">Xin actin-binding repeat-containing protein 2</fullName>
    </submittedName>
</protein>